<accession>A0A316Z6G4</accession>
<dbReference type="GO" id="GO:0005975">
    <property type="term" value="P:carbohydrate metabolic process"/>
    <property type="evidence" value="ECO:0007669"/>
    <property type="project" value="InterPro"/>
</dbReference>
<dbReference type="RefSeq" id="XP_025597488.1">
    <property type="nucleotide sequence ID" value="XM_025745766.1"/>
</dbReference>
<dbReference type="Gene3D" id="3.30.2080.10">
    <property type="entry name" value="GH92 mannosidase domain"/>
    <property type="match status" value="1"/>
</dbReference>
<dbReference type="OrthoDB" id="449263at2759"/>
<dbReference type="STRING" id="58919.A0A316Z6G4"/>
<evidence type="ECO:0000313" key="4">
    <source>
        <dbReference type="EMBL" id="PWN97209.1"/>
    </source>
</evidence>
<dbReference type="GO" id="GO:0030246">
    <property type="term" value="F:carbohydrate binding"/>
    <property type="evidence" value="ECO:0007669"/>
    <property type="project" value="InterPro"/>
</dbReference>
<dbReference type="GeneID" id="37273310"/>
<evidence type="ECO:0000313" key="5">
    <source>
        <dbReference type="Proteomes" id="UP000245946"/>
    </source>
</evidence>
<evidence type="ECO:0000259" key="2">
    <source>
        <dbReference type="Pfam" id="PF07971"/>
    </source>
</evidence>
<dbReference type="InterPro" id="IPR012939">
    <property type="entry name" value="Glyco_hydro_92"/>
</dbReference>
<reference evidence="4 5" key="1">
    <citation type="journal article" date="2018" name="Mol. Biol. Evol.">
        <title>Broad Genomic Sampling Reveals a Smut Pathogenic Ancestry of the Fungal Clade Ustilaginomycotina.</title>
        <authorList>
            <person name="Kijpornyongpan T."/>
            <person name="Mondo S.J."/>
            <person name="Barry K."/>
            <person name="Sandor L."/>
            <person name="Lee J."/>
            <person name="Lipzen A."/>
            <person name="Pangilinan J."/>
            <person name="LaButti K."/>
            <person name="Hainaut M."/>
            <person name="Henrissat B."/>
            <person name="Grigoriev I.V."/>
            <person name="Spatafora J.W."/>
            <person name="Aime M.C."/>
        </authorList>
    </citation>
    <scope>NUCLEOTIDE SEQUENCE [LARGE SCALE GENOMIC DNA]</scope>
    <source>
        <strain evidence="4 5">MCA 4186</strain>
    </source>
</reference>
<dbReference type="GO" id="GO:0005829">
    <property type="term" value="C:cytosol"/>
    <property type="evidence" value="ECO:0007669"/>
    <property type="project" value="TreeGrafter"/>
</dbReference>
<dbReference type="GO" id="GO:0000224">
    <property type="term" value="F:peptide-N4-(N-acetyl-beta-glucosaminyl)asparagine amidase activity"/>
    <property type="evidence" value="ECO:0007669"/>
    <property type="project" value="TreeGrafter"/>
</dbReference>
<feature type="domain" description="Glycosyl hydrolase family 92" evidence="2">
    <location>
        <begin position="252"/>
        <end position="740"/>
    </location>
</feature>
<dbReference type="AlphaFoldDB" id="A0A316Z6G4"/>
<sequence>MAKIGIDLDNTYAPSGYNDDPNAPVRGMSLLHDSGTGSSSGSYGNFESMPIVCDGGFQNCPVSLDARAVNRTIPGKDIASPGYFSTTLQNGVQMEATSTRRAGLIRYTYPLSTFAKARGGTPTIVFDCSNDLPGTWRGGKCQLDKAKGRIMLSGTWGSSFASGIFSYKAHACYDLTNSGANVIDQAGLWAADRFGMSAVDESKTYANLTRNTIGGQPIQTGAVVSFKQYPTVNGLDAQITFRAGVSFVSAEQACQNAESEVPAFDFDAVVAQSRALWNEKLNRVQISNATNSTVATMLYTSLYRASLTPNNATGETQGAYVGTQAPYFDSLYCTWDTFRTFWPWNSLTSPREFGEVTATYLDAYDKEGHIPECRANNVPGLTQGGSDGTNVIADFAVKYAKYAPQLGVSLDQAWQALRNDAFTTPPEWNNFGRQVDVFRQYGYVPFAVFTNSTGRQTREASRTLEYAYNDFGIHNVGLLLGKAGGEMDALLKGALSYKNTFNKDIQSRGFSNFVAKRRVDGSFPELDPTTCSPIDPSNESVCSLQQENTSGTYESSSWEYSLFAPQDFAGLIQLLAGGSREDFIKRVDEFFSAGIYLAGNEPSFQTPIVYHYANAPALSAERVRSVVAQNFNAGGGGIPGNDDQGAMATLLLFHLAGLYPVPSTREFLIVSPFVPQYTIFNELLGSFTVTAANFDERSLGETRPNDARLYVESVAINGVVQASRCRINFEQLLPGGGVHTDITLTMTADKASANSCGASDAELPSSLSTGGFAKF</sequence>
<dbReference type="InterPro" id="IPR050883">
    <property type="entry name" value="PNGase"/>
</dbReference>
<keyword evidence="5" id="KW-1185">Reference proteome</keyword>
<dbReference type="Gene3D" id="1.20.1050.60">
    <property type="entry name" value="alpha-1,2-mannosidase"/>
    <property type="match status" value="1"/>
</dbReference>
<evidence type="ECO:0000259" key="3">
    <source>
        <dbReference type="Pfam" id="PF17678"/>
    </source>
</evidence>
<feature type="region of interest" description="Disordered" evidence="1">
    <location>
        <begin position="756"/>
        <end position="775"/>
    </location>
</feature>
<dbReference type="InterPro" id="IPR041371">
    <property type="entry name" value="GH92_N"/>
</dbReference>
<evidence type="ECO:0000256" key="1">
    <source>
        <dbReference type="SAM" id="MobiDB-lite"/>
    </source>
</evidence>
<organism evidence="4 5">
    <name type="scientific">Tilletiopsis washingtonensis</name>
    <dbReference type="NCBI Taxonomy" id="58919"/>
    <lineage>
        <taxon>Eukaryota</taxon>
        <taxon>Fungi</taxon>
        <taxon>Dikarya</taxon>
        <taxon>Basidiomycota</taxon>
        <taxon>Ustilaginomycotina</taxon>
        <taxon>Exobasidiomycetes</taxon>
        <taxon>Entylomatales</taxon>
        <taxon>Entylomatales incertae sedis</taxon>
        <taxon>Tilletiopsis</taxon>
    </lineage>
</organism>
<dbReference type="InterPro" id="IPR008928">
    <property type="entry name" value="6-hairpin_glycosidase_sf"/>
</dbReference>
<protein>
    <submittedName>
        <fullName evidence="4">Glycoside hydrolase family 92 protein</fullName>
    </submittedName>
</protein>
<dbReference type="GO" id="GO:0006516">
    <property type="term" value="P:glycoprotein catabolic process"/>
    <property type="evidence" value="ECO:0007669"/>
    <property type="project" value="TreeGrafter"/>
</dbReference>
<gene>
    <name evidence="4" type="ORF">FA09DRAFT_65091</name>
</gene>
<name>A0A316Z6G4_9BASI</name>
<feature type="domain" description="Glycosyl hydrolase family 92 N-terminal" evidence="3">
    <location>
        <begin position="1"/>
        <end position="246"/>
    </location>
</feature>
<dbReference type="PANTHER" id="PTHR12143:SF25">
    <property type="entry name" value="FAMILY PROTEIN, PUTATIVE (AFU_ORTHOLOGUE AFUA_1G10790)-RELATED"/>
    <property type="match status" value="1"/>
</dbReference>
<dbReference type="Gene3D" id="1.20.1610.10">
    <property type="entry name" value="alpha-1,2-mannosidases domains"/>
    <property type="match status" value="1"/>
</dbReference>
<keyword evidence="4" id="KW-0378">Hydrolase</keyword>
<dbReference type="Proteomes" id="UP000245946">
    <property type="component" value="Unassembled WGS sequence"/>
</dbReference>
<dbReference type="PANTHER" id="PTHR12143">
    <property type="entry name" value="PEPTIDE N-GLYCANASE PNGASE -RELATED"/>
    <property type="match status" value="1"/>
</dbReference>
<dbReference type="Pfam" id="PF07971">
    <property type="entry name" value="Glyco_hydro_92"/>
    <property type="match status" value="1"/>
</dbReference>
<dbReference type="InterPro" id="IPR014718">
    <property type="entry name" value="GH-type_carb-bd"/>
</dbReference>
<dbReference type="EMBL" id="KZ819296">
    <property type="protein sequence ID" value="PWN97209.1"/>
    <property type="molecule type" value="Genomic_DNA"/>
</dbReference>
<proteinExistence type="predicted"/>
<dbReference type="GO" id="GO:0005634">
    <property type="term" value="C:nucleus"/>
    <property type="evidence" value="ECO:0007669"/>
    <property type="project" value="TreeGrafter"/>
</dbReference>
<dbReference type="SUPFAM" id="SSF48208">
    <property type="entry name" value="Six-hairpin glycosidases"/>
    <property type="match status" value="1"/>
</dbReference>
<dbReference type="Pfam" id="PF17678">
    <property type="entry name" value="Glyco_hydro_92N"/>
    <property type="match status" value="1"/>
</dbReference>
<dbReference type="Gene3D" id="2.70.98.10">
    <property type="match status" value="1"/>
</dbReference>